<evidence type="ECO:0000313" key="2">
    <source>
        <dbReference type="Proteomes" id="UP000231912"/>
    </source>
</evidence>
<dbReference type="AlphaFoldDB" id="A0A2M9ZCY9"/>
<organism evidence="1 2">
    <name type="scientific">Leptospira wolffii</name>
    <dbReference type="NCBI Taxonomy" id="409998"/>
    <lineage>
        <taxon>Bacteria</taxon>
        <taxon>Pseudomonadati</taxon>
        <taxon>Spirochaetota</taxon>
        <taxon>Spirochaetia</taxon>
        <taxon>Leptospirales</taxon>
        <taxon>Leptospiraceae</taxon>
        <taxon>Leptospira</taxon>
    </lineage>
</organism>
<dbReference type="Proteomes" id="UP000231912">
    <property type="component" value="Unassembled WGS sequence"/>
</dbReference>
<comment type="caution">
    <text evidence="1">The sequence shown here is derived from an EMBL/GenBank/DDBJ whole genome shotgun (WGS) entry which is preliminary data.</text>
</comment>
<evidence type="ECO:0000313" key="1">
    <source>
        <dbReference type="EMBL" id="PJZ66301.1"/>
    </source>
</evidence>
<dbReference type="EMBL" id="NPDT01000002">
    <property type="protein sequence ID" value="PJZ66301.1"/>
    <property type="molecule type" value="Genomic_DNA"/>
</dbReference>
<accession>A0A2M9ZCY9</accession>
<gene>
    <name evidence="1" type="ORF">CH371_08455</name>
</gene>
<reference evidence="1 2" key="1">
    <citation type="submission" date="2017-07" db="EMBL/GenBank/DDBJ databases">
        <title>Leptospira spp. isolated from tropical soils.</title>
        <authorList>
            <person name="Thibeaux R."/>
            <person name="Iraola G."/>
            <person name="Ferres I."/>
            <person name="Bierque E."/>
            <person name="Girault D."/>
            <person name="Soupe-Gilbert M.-E."/>
            <person name="Picardeau M."/>
            <person name="Goarant C."/>
        </authorList>
    </citation>
    <scope>NUCLEOTIDE SEQUENCE [LARGE SCALE GENOMIC DNA]</scope>
    <source>
        <strain evidence="1 2">FH2-C-A2</strain>
    </source>
</reference>
<sequence>MRSVVFSILQRNFGRYCSMGIVAQNTPFQFDFNRFLLFAKGNAGIGLRILFVCYVTNGTFAKIRGLEAIYRMMGNE</sequence>
<name>A0A2M9ZCY9_9LEPT</name>
<protein>
    <submittedName>
        <fullName evidence="1">Uncharacterized protein</fullName>
    </submittedName>
</protein>
<proteinExistence type="predicted"/>